<accession>A0A256G1F5</accession>
<organism evidence="1 2">
    <name type="scientific">Brucella thiophenivorans</name>
    <dbReference type="NCBI Taxonomy" id="571255"/>
    <lineage>
        <taxon>Bacteria</taxon>
        <taxon>Pseudomonadati</taxon>
        <taxon>Pseudomonadota</taxon>
        <taxon>Alphaproteobacteria</taxon>
        <taxon>Hyphomicrobiales</taxon>
        <taxon>Brucellaceae</taxon>
        <taxon>Brucella/Ochrobactrum group</taxon>
        <taxon>Brucella</taxon>
    </lineage>
</organism>
<dbReference type="AlphaFoldDB" id="A0A256G1F5"/>
<evidence type="ECO:0000313" key="1">
    <source>
        <dbReference type="EMBL" id="OYR20912.1"/>
    </source>
</evidence>
<comment type="caution">
    <text evidence="1">The sequence shown here is derived from an EMBL/GenBank/DDBJ whole genome shotgun (WGS) entry which is preliminary data.</text>
</comment>
<gene>
    <name evidence="1" type="ORF">CEV31_0881</name>
</gene>
<sequence length="80" mass="8782">MPAICVNVRYAKVPLDIAANKTDANDAYGFSQLAEGGFFREVRVKGFDSTFTRTIVVARTLLAGITIELSNRTRAVMKTL</sequence>
<name>A0A256G1F5_9HYPH</name>
<protein>
    <submittedName>
        <fullName evidence="1">Transposase IS116/IS110/IS902 family protein</fullName>
    </submittedName>
</protein>
<keyword evidence="2" id="KW-1185">Reference proteome</keyword>
<dbReference type="EMBL" id="NNRJ01000013">
    <property type="protein sequence ID" value="OYR20912.1"/>
    <property type="molecule type" value="Genomic_DNA"/>
</dbReference>
<dbReference type="Proteomes" id="UP000215590">
    <property type="component" value="Unassembled WGS sequence"/>
</dbReference>
<evidence type="ECO:0000313" key="2">
    <source>
        <dbReference type="Proteomes" id="UP000215590"/>
    </source>
</evidence>
<proteinExistence type="predicted"/>
<reference evidence="1 2" key="1">
    <citation type="submission" date="2017-07" db="EMBL/GenBank/DDBJ databases">
        <title>Phylogenetic study on the rhizospheric bacterium Ochrobactrum sp. A44.</title>
        <authorList>
            <person name="Krzyzanowska D.M."/>
            <person name="Ossowicki A."/>
            <person name="Rajewska M."/>
            <person name="Maciag T."/>
            <person name="Kaczynski Z."/>
            <person name="Czerwicka M."/>
            <person name="Jafra S."/>
        </authorList>
    </citation>
    <scope>NUCLEOTIDE SEQUENCE [LARGE SCALE GENOMIC DNA]</scope>
    <source>
        <strain evidence="1 2">DSM 7216</strain>
    </source>
</reference>